<evidence type="ECO:0000313" key="1">
    <source>
        <dbReference type="EMBL" id="KAH3686390.1"/>
    </source>
</evidence>
<evidence type="ECO:0000313" key="2">
    <source>
        <dbReference type="Proteomes" id="UP000774326"/>
    </source>
</evidence>
<accession>A0A9P8TPM5</accession>
<gene>
    <name evidence="1" type="ORF">WICPIJ_002643</name>
</gene>
<keyword evidence="2" id="KW-1185">Reference proteome</keyword>
<reference evidence="1" key="2">
    <citation type="submission" date="2021-01" db="EMBL/GenBank/DDBJ databases">
        <authorList>
            <person name="Schikora-Tamarit M.A."/>
        </authorList>
    </citation>
    <scope>NUCLEOTIDE SEQUENCE</scope>
    <source>
        <strain evidence="1">CBS2887</strain>
    </source>
</reference>
<dbReference type="Proteomes" id="UP000774326">
    <property type="component" value="Unassembled WGS sequence"/>
</dbReference>
<proteinExistence type="predicted"/>
<sequence>MSTRESLENSRLKQILQNDPQLKEQHDELYKQYQESKQKYMKLRFDLLRNKDISTITSTRSIPNDNTCTPTSTHLEKHKLQVQTELFNNPQRLNSLRKMIKRQAEVERELTRQFKELQSKDDLEEFQRKVHTTLESLQSEFMKVLANNFHIDCFKPTDPSSTQEPIEIRREVIQYIQQKVESMTDY</sequence>
<protein>
    <submittedName>
        <fullName evidence="1">Uncharacterized protein</fullName>
    </submittedName>
</protein>
<organism evidence="1 2">
    <name type="scientific">Wickerhamomyces pijperi</name>
    <name type="common">Yeast</name>
    <name type="synonym">Pichia pijperi</name>
    <dbReference type="NCBI Taxonomy" id="599730"/>
    <lineage>
        <taxon>Eukaryota</taxon>
        <taxon>Fungi</taxon>
        <taxon>Dikarya</taxon>
        <taxon>Ascomycota</taxon>
        <taxon>Saccharomycotina</taxon>
        <taxon>Saccharomycetes</taxon>
        <taxon>Phaffomycetales</taxon>
        <taxon>Wickerhamomycetaceae</taxon>
        <taxon>Wickerhamomyces</taxon>
    </lineage>
</organism>
<dbReference type="AlphaFoldDB" id="A0A9P8TPM5"/>
<reference evidence="1" key="1">
    <citation type="journal article" date="2021" name="Open Biol.">
        <title>Shared evolutionary footprints suggest mitochondrial oxidative damage underlies multiple complex I losses in fungi.</title>
        <authorList>
            <person name="Schikora-Tamarit M.A."/>
            <person name="Marcet-Houben M."/>
            <person name="Nosek J."/>
            <person name="Gabaldon T."/>
        </authorList>
    </citation>
    <scope>NUCLEOTIDE SEQUENCE</scope>
    <source>
        <strain evidence="1">CBS2887</strain>
    </source>
</reference>
<dbReference type="EMBL" id="JAEUBG010001450">
    <property type="protein sequence ID" value="KAH3686390.1"/>
    <property type="molecule type" value="Genomic_DNA"/>
</dbReference>
<name>A0A9P8TPM5_WICPI</name>
<comment type="caution">
    <text evidence="1">The sequence shown here is derived from an EMBL/GenBank/DDBJ whole genome shotgun (WGS) entry which is preliminary data.</text>
</comment>